<protein>
    <submittedName>
        <fullName evidence="2">PorT family protein</fullName>
    </submittedName>
</protein>
<dbReference type="InterPro" id="IPR011250">
    <property type="entry name" value="OMP/PagP_B-barrel"/>
</dbReference>
<gene>
    <name evidence="2" type="ORF">D1632_03150</name>
</gene>
<name>A0A3M7LE27_9FLAO</name>
<comment type="caution">
    <text evidence="2">The sequence shown here is derived from an EMBL/GenBank/DDBJ whole genome shotgun (WGS) entry which is preliminary data.</text>
</comment>
<feature type="domain" description="Outer membrane protein beta-barrel" evidence="1">
    <location>
        <begin position="18"/>
        <end position="185"/>
    </location>
</feature>
<evidence type="ECO:0000313" key="3">
    <source>
        <dbReference type="Proteomes" id="UP000267524"/>
    </source>
</evidence>
<reference evidence="2 3" key="1">
    <citation type="submission" date="2018-08" db="EMBL/GenBank/DDBJ databases">
        <title>Chryseobacterium nematophagum: a novel matrix digesting pathogen of nematodes.</title>
        <authorList>
            <person name="Page A."/>
            <person name="Roberts M."/>
            <person name="Felix M.-A."/>
            <person name="Weir W."/>
        </authorList>
    </citation>
    <scope>NUCLEOTIDE SEQUENCE [LARGE SCALE GENOMIC DNA]</scope>
    <source>
        <strain evidence="2 3">JUb275</strain>
    </source>
</reference>
<dbReference type="InterPro" id="IPR025665">
    <property type="entry name" value="Beta-barrel_OMP_2"/>
</dbReference>
<dbReference type="SUPFAM" id="SSF56925">
    <property type="entry name" value="OMPA-like"/>
    <property type="match status" value="1"/>
</dbReference>
<keyword evidence="3" id="KW-1185">Reference proteome</keyword>
<dbReference type="Proteomes" id="UP000267524">
    <property type="component" value="Unassembled WGS sequence"/>
</dbReference>
<sequence length="214" mass="23597">MKKIFFGITVITYSLISAQQSGSSIKFGAKAGANLSTILLDGDKVGDSRMGIYIGGFVNIPVGRVLSIQPEIFYIQTGSKNLDSYTFTRNGGRVKVNNLKFNLDYISVPIMFQFNITRGFYLEVGPQLNFLINNKIDGDVKMNGLTQGISANNKLKTSGFEFGYALGTGYYITPNIGINVRYSFSATLDHNATDNIYETYKATSLFQVGLAYKF</sequence>
<evidence type="ECO:0000259" key="1">
    <source>
        <dbReference type="Pfam" id="PF13568"/>
    </source>
</evidence>
<accession>A0A3M7LE27</accession>
<dbReference type="Pfam" id="PF13568">
    <property type="entry name" value="OMP_b-brl_2"/>
    <property type="match status" value="1"/>
</dbReference>
<proteinExistence type="predicted"/>
<dbReference type="AlphaFoldDB" id="A0A3M7LE27"/>
<dbReference type="RefSeq" id="WP_122545786.1">
    <property type="nucleotide sequence ID" value="NZ_QWIV01000005.1"/>
</dbReference>
<organism evidence="2 3">
    <name type="scientific">Chryseobacterium nematophagum</name>
    <dbReference type="NCBI Taxonomy" id="2305228"/>
    <lineage>
        <taxon>Bacteria</taxon>
        <taxon>Pseudomonadati</taxon>
        <taxon>Bacteroidota</taxon>
        <taxon>Flavobacteriia</taxon>
        <taxon>Flavobacteriales</taxon>
        <taxon>Weeksellaceae</taxon>
        <taxon>Chryseobacterium group</taxon>
        <taxon>Chryseobacterium</taxon>
    </lineage>
</organism>
<dbReference type="EMBL" id="QWIV01000005">
    <property type="protein sequence ID" value="RMZ60981.1"/>
    <property type="molecule type" value="Genomic_DNA"/>
</dbReference>
<evidence type="ECO:0000313" key="2">
    <source>
        <dbReference type="EMBL" id="RMZ60981.1"/>
    </source>
</evidence>